<reference evidence="2" key="2">
    <citation type="submission" date="2020-11" db="EMBL/GenBank/DDBJ databases">
        <title>Agrobacterium vitis strain K377 genome.</title>
        <authorList>
            <person name="Xi H."/>
        </authorList>
    </citation>
    <scope>NUCLEOTIDE SEQUENCE</scope>
    <source>
        <strain evidence="2">K377</strain>
    </source>
</reference>
<feature type="domain" description="Nucleotidyltransferase-like" evidence="1">
    <location>
        <begin position="105"/>
        <end position="319"/>
    </location>
</feature>
<sequence length="359" mass="39401">MKQIDLMFRTMVAELQQRTFDAQWSADFPPTGRFVKVTVDNHAYWYFDQPNGEGGQKRRYVGPVDDEEITARVETFRGEKDDYQNRRKMVAALTREAGLVAPDRLTGAVVETLAAAGLFRLRGVLVGTVAFQCYAAHLGIRLPMAAILTGDADLAQDYAISSEVEDSIPPILDLLQGVDPSFRALPKISGSPNSNAFRNSSGYRVKFLTTNRGAEEYSDQPAQMPALGGAAAEPLRFMDFLLRDPVRTILLHGAGVSVVVPDPCRYAVHKLIVAGRRQNDAGGKAKKDKDLRQAGMLFEALQETGEGTSLAEALREAWDQGPSWRSSIMAGVDAVAKQYQPSVHQAFGILPTDEIEKAR</sequence>
<dbReference type="InterPro" id="IPR058575">
    <property type="entry name" value="NTP_transf_8_dom"/>
</dbReference>
<accession>A0AAE4X0W4</accession>
<name>A0AAE4X0W4_AGRVI</name>
<dbReference type="EMBL" id="JACXXJ020000003">
    <property type="protein sequence ID" value="MBF2714237.1"/>
    <property type="molecule type" value="Genomic_DNA"/>
</dbReference>
<proteinExistence type="predicted"/>
<evidence type="ECO:0000313" key="2">
    <source>
        <dbReference type="EMBL" id="MBF2714237.1"/>
    </source>
</evidence>
<dbReference type="AlphaFoldDB" id="A0AAE4X0W4"/>
<reference evidence="3 4" key="1">
    <citation type="submission" date="2019-11" db="EMBL/GenBank/DDBJ databases">
        <title>Whole-genome sequencing of Allorhizobium vitis.</title>
        <authorList>
            <person name="Gan H.M."/>
            <person name="Savka M.A."/>
        </authorList>
    </citation>
    <scope>NUCLEOTIDE SEQUENCE [LARGE SCALE GENOMIC DNA]</scope>
    <source>
        <strain evidence="3 4">AB4</strain>
    </source>
</reference>
<comment type="caution">
    <text evidence="3">The sequence shown here is derived from an EMBL/GenBank/DDBJ whole genome shotgun (WGS) entry which is preliminary data.</text>
</comment>
<dbReference type="PIRSF" id="PIRSF031854">
    <property type="entry name" value="UCP031854"/>
    <property type="match status" value="1"/>
</dbReference>
<dbReference type="RefSeq" id="WP_070165809.1">
    <property type="nucleotide sequence ID" value="NZ_CP118261.1"/>
</dbReference>
<dbReference type="Proteomes" id="UP000655037">
    <property type="component" value="Unassembled WGS sequence"/>
</dbReference>
<organism evidence="3 4">
    <name type="scientific">Agrobacterium vitis</name>
    <name type="common">Rhizobium vitis</name>
    <dbReference type="NCBI Taxonomy" id="373"/>
    <lineage>
        <taxon>Bacteria</taxon>
        <taxon>Pseudomonadati</taxon>
        <taxon>Pseudomonadota</taxon>
        <taxon>Alphaproteobacteria</taxon>
        <taxon>Hyphomicrobiales</taxon>
        <taxon>Rhizobiaceae</taxon>
        <taxon>Rhizobium/Agrobacterium group</taxon>
        <taxon>Agrobacterium</taxon>
    </lineage>
</organism>
<evidence type="ECO:0000259" key="1">
    <source>
        <dbReference type="Pfam" id="PF12281"/>
    </source>
</evidence>
<dbReference type="Proteomes" id="UP000175993">
    <property type="component" value="Unassembled WGS sequence"/>
</dbReference>
<dbReference type="EMBL" id="MBEV02000005">
    <property type="protein sequence ID" value="MUP05593.1"/>
    <property type="molecule type" value="Genomic_DNA"/>
</dbReference>
<evidence type="ECO:0000313" key="4">
    <source>
        <dbReference type="Proteomes" id="UP000175993"/>
    </source>
</evidence>
<gene>
    <name evidence="3" type="ORF">BBI04_012345</name>
    <name evidence="2" type="ORF">IEI95_008270</name>
</gene>
<dbReference type="Pfam" id="PF12281">
    <property type="entry name" value="NTP_transf_8"/>
    <property type="match status" value="1"/>
</dbReference>
<protein>
    <recommendedName>
        <fullName evidence="1">Nucleotidyltransferase-like domain-containing protein</fullName>
    </recommendedName>
</protein>
<evidence type="ECO:0000313" key="3">
    <source>
        <dbReference type="EMBL" id="MUP05593.1"/>
    </source>
</evidence>
<dbReference type="InterPro" id="IPR022550">
    <property type="entry name" value="NTP_transf_8"/>
</dbReference>